<evidence type="ECO:0000256" key="1">
    <source>
        <dbReference type="SAM" id="Coils"/>
    </source>
</evidence>
<evidence type="ECO:0000313" key="4">
    <source>
        <dbReference type="Proteomes" id="UP001369815"/>
    </source>
</evidence>
<feature type="compositionally biased region" description="Basic and acidic residues" evidence="2">
    <location>
        <begin position="372"/>
        <end position="383"/>
    </location>
</feature>
<dbReference type="EMBL" id="JBANMG010000010">
    <property type="protein sequence ID" value="KAK6948781.1"/>
    <property type="molecule type" value="Genomic_DNA"/>
</dbReference>
<protein>
    <submittedName>
        <fullName evidence="3">Uncharacterized protein</fullName>
    </submittedName>
</protein>
<feature type="region of interest" description="Disordered" evidence="2">
    <location>
        <begin position="328"/>
        <end position="395"/>
    </location>
</feature>
<comment type="caution">
    <text evidence="3">The sequence shown here is derived from an EMBL/GenBank/DDBJ whole genome shotgun (WGS) entry which is preliminary data.</text>
</comment>
<sequence>MDPPVPLDFHEKWTKEKESIIAKHEKELAFHEDLLEKEKQEVRESSERDLLKVKAAVPPTLYREIILPMAEKSLKNDMRQIDESYQKRTAIIEKEQKAERARHEIAYYEEQKVKLAINGERNTHTGIKGSLTSQSQDVSTQPACMERDQRVPWKSFEPRNRSQADDSLTCTVQRETIRGEKRLLMRVQSRKRKAPISKEETPKRLRIEESTNYPQTPAVALLDENAHSPARTITFDEVYQNGNAKHKDTIIEWPNGSKKWYILKCEKHEARFTKNAVQGAARHLNGLSHGFPDRNRDTAVKTLGYLVVDCNEKLAKLNNKAADEAYASGYKPPLAKTKEQSRKRDRIQKRTDKKRIESSPSKWIVKLGPESTPKKSEVRDRQISDTPTSRRTSSQKLITNPKTFKIYHGRWKSNSGTEDNNEIYPVMILGWDSQDGSGLKNTTLDATGLLNKGSFPPNCYVYESNKIVGWARGYEDGGAKVDSRKFPVMFFDEFQTVAWLPARCLTKFPLYNRTPPPELDHPFNAARRWIAEREGFSTWEEREQARLHCE</sequence>
<reference evidence="3 4" key="1">
    <citation type="journal article" date="2024" name="Front Chem Biol">
        <title>Unveiling the potential of Daldinia eschscholtzii MFLUCC 19-0629 through bioactivity and bioinformatics studies for enhanced sustainable agriculture production.</title>
        <authorList>
            <person name="Brooks S."/>
            <person name="Weaver J.A."/>
            <person name="Klomchit A."/>
            <person name="Alharthi S.A."/>
            <person name="Onlamun T."/>
            <person name="Nurani R."/>
            <person name="Vong T.K."/>
            <person name="Alberti F."/>
            <person name="Greco C."/>
        </authorList>
    </citation>
    <scope>NUCLEOTIDE SEQUENCE [LARGE SCALE GENOMIC DNA]</scope>
    <source>
        <strain evidence="3">MFLUCC 19-0629</strain>
    </source>
</reference>
<keyword evidence="1" id="KW-0175">Coiled coil</keyword>
<dbReference type="Proteomes" id="UP001369815">
    <property type="component" value="Unassembled WGS sequence"/>
</dbReference>
<feature type="compositionally biased region" description="Basic and acidic residues" evidence="2">
    <location>
        <begin position="336"/>
        <end position="357"/>
    </location>
</feature>
<organism evidence="3 4">
    <name type="scientific">Daldinia eschscholtzii</name>
    <dbReference type="NCBI Taxonomy" id="292717"/>
    <lineage>
        <taxon>Eukaryota</taxon>
        <taxon>Fungi</taxon>
        <taxon>Dikarya</taxon>
        <taxon>Ascomycota</taxon>
        <taxon>Pezizomycotina</taxon>
        <taxon>Sordariomycetes</taxon>
        <taxon>Xylariomycetidae</taxon>
        <taxon>Xylariales</taxon>
        <taxon>Hypoxylaceae</taxon>
        <taxon>Daldinia</taxon>
    </lineage>
</organism>
<name>A0AAX6M9B0_9PEZI</name>
<evidence type="ECO:0000256" key="2">
    <source>
        <dbReference type="SAM" id="MobiDB-lite"/>
    </source>
</evidence>
<feature type="compositionally biased region" description="Polar residues" evidence="2">
    <location>
        <begin position="130"/>
        <end position="142"/>
    </location>
</feature>
<accession>A0AAX6M9B0</accession>
<proteinExistence type="predicted"/>
<feature type="compositionally biased region" description="Polar residues" evidence="2">
    <location>
        <begin position="384"/>
        <end position="395"/>
    </location>
</feature>
<evidence type="ECO:0000313" key="3">
    <source>
        <dbReference type="EMBL" id="KAK6948781.1"/>
    </source>
</evidence>
<feature type="region of interest" description="Disordered" evidence="2">
    <location>
        <begin position="125"/>
        <end position="145"/>
    </location>
</feature>
<gene>
    <name evidence="3" type="ORF">Daesc_010552</name>
</gene>
<keyword evidence="4" id="KW-1185">Reference proteome</keyword>
<dbReference type="AlphaFoldDB" id="A0AAX6M9B0"/>
<feature type="coiled-coil region" evidence="1">
    <location>
        <begin position="21"/>
        <end position="48"/>
    </location>
</feature>